<evidence type="ECO:0000313" key="3">
    <source>
        <dbReference type="Proteomes" id="UP000318571"/>
    </source>
</evidence>
<keyword evidence="3" id="KW-1185">Reference proteome</keyword>
<dbReference type="InterPro" id="IPR046341">
    <property type="entry name" value="SET_dom_sf"/>
</dbReference>
<dbReference type="AlphaFoldDB" id="A0A553NFM5"/>
<dbReference type="GO" id="GO:0005634">
    <property type="term" value="C:nucleus"/>
    <property type="evidence" value="ECO:0007669"/>
    <property type="project" value="TreeGrafter"/>
</dbReference>
<sequence>QETSSPNNKVQTFQLRWPLFGWTLYFDLPDAESELTIPSSVQMAPSEAEQEEVSQTEKRTGSRRTFLAGDVILISQPFVGVLDRKWKFQRCDFCFDPFPSRSDPLLPRPLTCPQCSACLYCNGKCRDRALPNHIQEFMMKLILKLHTPSPNTLSDPNNNLANRTISAQRDFGQLLDHYDEIQKDQERMELIDKIYQELLKYELKELPTDFDEFGRVCGKVLINSFNYTLTGGQRIGTALYLEASALNHSCTPNAGFSFQNGNVVIRALETIESDDQTPLEDQITISYIDLLDCTKSRQANLMERYYFQCECHRCQNPELELSMYSIRCQSLNCSGRPVYVGVGRRLEDLDVRPCQECGNKPNAKILEQYLKICCAVQDMSGESFSPSSKSSDECMSLMTGLFHPDHYLYMRMARASFDEHFNREEYELAREYGLLCLSSYRKYKHHVWPSLAQLLFKLGSLEFLHTPSLPKKVAHTHLGEALDILIVTHGQDHEVYQQAKALWQQSKLI</sequence>
<evidence type="ECO:0000313" key="2">
    <source>
        <dbReference type="EMBL" id="TRY64205.1"/>
    </source>
</evidence>
<name>A0A553NFM5_TIGCA</name>
<dbReference type="STRING" id="6832.A0A553NFM5"/>
<dbReference type="Gene3D" id="6.10.140.2220">
    <property type="match status" value="1"/>
</dbReference>
<dbReference type="CDD" id="cd20071">
    <property type="entry name" value="SET_SMYD"/>
    <property type="match status" value="1"/>
</dbReference>
<reference evidence="2 3" key="1">
    <citation type="journal article" date="2018" name="Nat. Ecol. Evol.">
        <title>Genomic signatures of mitonuclear coevolution across populations of Tigriopus californicus.</title>
        <authorList>
            <person name="Barreto F.S."/>
            <person name="Watson E.T."/>
            <person name="Lima T.G."/>
            <person name="Willett C.S."/>
            <person name="Edmands S."/>
            <person name="Li W."/>
            <person name="Burton R.S."/>
        </authorList>
    </citation>
    <scope>NUCLEOTIDE SEQUENCE [LARGE SCALE GENOMIC DNA]</scope>
    <source>
        <strain evidence="2 3">San Diego</strain>
    </source>
</reference>
<dbReference type="Proteomes" id="UP000318571">
    <property type="component" value="Chromosome 10"/>
</dbReference>
<dbReference type="PANTHER" id="PTHR12197:SF251">
    <property type="entry name" value="EG:BACR7C10.4 PROTEIN"/>
    <property type="match status" value="1"/>
</dbReference>
<dbReference type="Gene3D" id="1.25.40.10">
    <property type="entry name" value="Tetratricopeptide repeat domain"/>
    <property type="match status" value="1"/>
</dbReference>
<dbReference type="OMA" id="LMYAIKC"/>
<protein>
    <submittedName>
        <fullName evidence="2">Uncharacterized protein</fullName>
    </submittedName>
</protein>
<gene>
    <name evidence="2" type="ORF">TCAL_04636</name>
</gene>
<dbReference type="Gene3D" id="2.170.270.10">
    <property type="entry name" value="SET domain"/>
    <property type="match status" value="1"/>
</dbReference>
<dbReference type="InterPro" id="IPR050869">
    <property type="entry name" value="H3K4_H4K5_MeTrfase"/>
</dbReference>
<dbReference type="SUPFAM" id="SSF82199">
    <property type="entry name" value="SET domain"/>
    <property type="match status" value="2"/>
</dbReference>
<dbReference type="Gene3D" id="1.10.220.160">
    <property type="match status" value="1"/>
</dbReference>
<comment type="caution">
    <text evidence="2">The sequence shown here is derived from an EMBL/GenBank/DDBJ whole genome shotgun (WGS) entry which is preliminary data.</text>
</comment>
<dbReference type="PANTHER" id="PTHR12197">
    <property type="entry name" value="HISTONE-LYSINE N-METHYLTRANSFERASE SMYD"/>
    <property type="match status" value="1"/>
</dbReference>
<dbReference type="InterPro" id="IPR011990">
    <property type="entry name" value="TPR-like_helical_dom_sf"/>
</dbReference>
<accession>A0A553NFM5</accession>
<feature type="non-terminal residue" evidence="2">
    <location>
        <position position="1"/>
    </location>
</feature>
<dbReference type="EMBL" id="VCGU01000458">
    <property type="protein sequence ID" value="TRY64205.1"/>
    <property type="molecule type" value="Genomic_DNA"/>
</dbReference>
<proteinExistence type="predicted"/>
<feature type="region of interest" description="Disordered" evidence="1">
    <location>
        <begin position="39"/>
        <end position="60"/>
    </location>
</feature>
<evidence type="ECO:0000256" key="1">
    <source>
        <dbReference type="SAM" id="MobiDB-lite"/>
    </source>
</evidence>
<organism evidence="2 3">
    <name type="scientific">Tigriopus californicus</name>
    <name type="common">Marine copepod</name>
    <dbReference type="NCBI Taxonomy" id="6832"/>
    <lineage>
        <taxon>Eukaryota</taxon>
        <taxon>Metazoa</taxon>
        <taxon>Ecdysozoa</taxon>
        <taxon>Arthropoda</taxon>
        <taxon>Crustacea</taxon>
        <taxon>Multicrustacea</taxon>
        <taxon>Hexanauplia</taxon>
        <taxon>Copepoda</taxon>
        <taxon>Harpacticoida</taxon>
        <taxon>Harpacticidae</taxon>
        <taxon>Tigriopus</taxon>
    </lineage>
</organism>